<dbReference type="STRING" id="205920.ECH_0043"/>
<keyword evidence="6" id="KW-1185">Reference proteome</keyword>
<proteinExistence type="evidence at protein level"/>
<dbReference type="KEGG" id="ech:ECH_0043"/>
<feature type="chain" id="PRO_5004208277" evidence="4">
    <location>
        <begin position="26"/>
        <end position="273"/>
    </location>
</feature>
<comment type="interaction">
    <interactant intactId="EBI-6404626">
        <id>Q2GI58</id>
    </interactant>
    <interactant intactId="EBI-6404656">
        <id>Q2GGX1</id>
        <label>ECH_0497</label>
    </interactant>
    <organismsDiffer>false</organismsDiffer>
    <experiments>3</experiments>
</comment>
<evidence type="ECO:0000313" key="5">
    <source>
        <dbReference type="EMBL" id="ABD45573.1"/>
    </source>
</evidence>
<organism evidence="5 6">
    <name type="scientific">Ehrlichia chaffeensis (strain ATCC CRL-10679 / Arkansas)</name>
    <dbReference type="NCBI Taxonomy" id="205920"/>
    <lineage>
        <taxon>Bacteria</taxon>
        <taxon>Pseudomonadati</taxon>
        <taxon>Pseudomonadota</taxon>
        <taxon>Alphaproteobacteria</taxon>
        <taxon>Rickettsiales</taxon>
        <taxon>Anaplasmataceae</taxon>
        <taxon>Ehrlichia</taxon>
    </lineage>
</organism>
<protein>
    <submittedName>
        <fullName evidence="5">Type IV secretion system protein VirB9</fullName>
    </submittedName>
</protein>
<feature type="signal peptide" evidence="4">
    <location>
        <begin position="1"/>
        <end position="25"/>
    </location>
</feature>
<evidence type="ECO:0000256" key="2">
    <source>
        <dbReference type="ARBA" id="ARBA00022729"/>
    </source>
</evidence>
<evidence type="ECO:0000256" key="1">
    <source>
        <dbReference type="ARBA" id="ARBA00006135"/>
    </source>
</evidence>
<dbReference type="eggNOG" id="COG3504">
    <property type="taxonomic scope" value="Bacteria"/>
</dbReference>
<name>Q2GI58_EHRCR</name>
<dbReference type="Gene3D" id="2.60.40.2500">
    <property type="match status" value="1"/>
</dbReference>
<dbReference type="OrthoDB" id="9815808at2"/>
<dbReference type="InterPro" id="IPR010258">
    <property type="entry name" value="Conjugal_tfr_TrbG/VirB9/CagX"/>
</dbReference>
<sequence>MMNFYKIYTILLLVLVMMFNSSAYAINRVDNPVTVDSRIKTFVYSNNEIYNVVFNYGYHSYIEFSKGETIKMLAMGNTVSWKVKPVGNKLFIMPLEKNGRTNMLIETNKGRSYAFDLICRSANESSDDNNDQAGYSDLIDLTYIVRFYYPKTEEDFELNQVKLPDISVPSAVQKIKKHVVIKPNNTSNHYILETKSENQNILPVELFDDGKLTYFKFSNDNQIIPQIFIYNNSEKKVPCKMLLLQNYVIIKGVHKNLYLEYKSESVKITNKKL</sequence>
<comment type="similarity">
    <text evidence="1">Belongs to the TrbG/VirB9 family.</text>
</comment>
<dbReference type="AlphaFoldDB" id="Q2GI58"/>
<evidence type="ECO:0000256" key="4">
    <source>
        <dbReference type="SAM" id="SignalP"/>
    </source>
</evidence>
<evidence type="ECO:0000256" key="3">
    <source>
        <dbReference type="ARBA" id="ARBA00023026"/>
    </source>
</evidence>
<keyword evidence="2 4" id="KW-0732">Signal</keyword>
<dbReference type="IntAct" id="Q2GI58">
    <property type="interactions" value="2"/>
</dbReference>
<accession>Q2GI58</accession>
<gene>
    <name evidence="5" type="primary">virB9-1</name>
    <name evidence="5" type="ordered locus">ECH_0043</name>
</gene>
<dbReference type="InterPro" id="IPR038161">
    <property type="entry name" value="VirB9/CagX/TrbG_C_sf"/>
</dbReference>
<dbReference type="RefSeq" id="WP_011452364.1">
    <property type="nucleotide sequence ID" value="NC_007799.1"/>
</dbReference>
<evidence type="ECO:0000313" key="6">
    <source>
        <dbReference type="Proteomes" id="UP000008320"/>
    </source>
</evidence>
<keyword evidence="3" id="KW-0843">Virulence</keyword>
<reference evidence="5 6" key="1">
    <citation type="journal article" date="2006" name="PLoS Genet.">
        <title>Comparative genomics of emerging human ehrlichiosis agents.</title>
        <authorList>
            <person name="Dunning Hotopp J.C."/>
            <person name="Lin M."/>
            <person name="Madupu R."/>
            <person name="Crabtree J."/>
            <person name="Angiuoli S.V."/>
            <person name="Eisen J.A."/>
            <person name="Seshadri R."/>
            <person name="Ren Q."/>
            <person name="Wu M."/>
            <person name="Utterback T.R."/>
            <person name="Smith S."/>
            <person name="Lewis M."/>
            <person name="Khouri H."/>
            <person name="Zhang C."/>
            <person name="Niu H."/>
            <person name="Lin Q."/>
            <person name="Ohashi N."/>
            <person name="Zhi N."/>
            <person name="Nelson W."/>
            <person name="Brinkac L.M."/>
            <person name="Dodson R.J."/>
            <person name="Rosovitz M.J."/>
            <person name="Sundaram J."/>
            <person name="Daugherty S.C."/>
            <person name="Davidsen T."/>
            <person name="Durkin A.S."/>
            <person name="Gwinn M."/>
            <person name="Haft D.H."/>
            <person name="Selengut J.D."/>
            <person name="Sullivan S.A."/>
            <person name="Zafar N."/>
            <person name="Zhou L."/>
            <person name="Benahmed F."/>
            <person name="Forberger H."/>
            <person name="Halpin R."/>
            <person name="Mulligan S."/>
            <person name="Robinson J."/>
            <person name="White O."/>
            <person name="Rikihisa Y."/>
            <person name="Tettelin H."/>
        </authorList>
    </citation>
    <scope>NUCLEOTIDE SEQUENCE [LARGE SCALE GENOMIC DNA]</scope>
    <source>
        <strain evidence="6">ATCC CRL-10679 / Arkansas</strain>
    </source>
</reference>
<dbReference type="InterPro" id="IPR033645">
    <property type="entry name" value="VirB9/CagX/TrbG_C"/>
</dbReference>
<dbReference type="NCBIfam" id="TIGR02781">
    <property type="entry name" value="VirB9"/>
    <property type="match status" value="1"/>
</dbReference>
<dbReference type="HOGENOM" id="CLU_058585_2_0_5"/>
<dbReference type="EMBL" id="CP000236">
    <property type="protein sequence ID" value="ABD45573.1"/>
    <property type="molecule type" value="Genomic_DNA"/>
</dbReference>
<dbReference type="Pfam" id="PF03524">
    <property type="entry name" value="CagX"/>
    <property type="match status" value="1"/>
</dbReference>
<dbReference type="InterPro" id="IPR014148">
    <property type="entry name" value="VirB9"/>
</dbReference>
<dbReference type="CDD" id="cd06911">
    <property type="entry name" value="VirB9_CagX_TrbG"/>
    <property type="match status" value="1"/>
</dbReference>
<dbReference type="Proteomes" id="UP000008320">
    <property type="component" value="Chromosome"/>
</dbReference>